<reference evidence="2" key="1">
    <citation type="submission" date="2020-07" db="EMBL/GenBank/DDBJ databases">
        <title>Multicomponent nature underlies the extraordinary mechanical properties of spider dragline silk.</title>
        <authorList>
            <person name="Kono N."/>
            <person name="Nakamura H."/>
            <person name="Mori M."/>
            <person name="Yoshida Y."/>
            <person name="Ohtoshi R."/>
            <person name="Malay A.D."/>
            <person name="Moran D.A.P."/>
            <person name="Tomita M."/>
            <person name="Numata K."/>
            <person name="Arakawa K."/>
        </authorList>
    </citation>
    <scope>NUCLEOTIDE SEQUENCE</scope>
</reference>
<evidence type="ECO:0000256" key="1">
    <source>
        <dbReference type="SAM" id="MobiDB-lite"/>
    </source>
</evidence>
<evidence type="ECO:0000313" key="3">
    <source>
        <dbReference type="Proteomes" id="UP000887116"/>
    </source>
</evidence>
<comment type="caution">
    <text evidence="2">The sequence shown here is derived from an EMBL/GenBank/DDBJ whole genome shotgun (WGS) entry which is preliminary data.</text>
</comment>
<organism evidence="2 3">
    <name type="scientific">Trichonephila clavata</name>
    <name type="common">Joro spider</name>
    <name type="synonym">Nephila clavata</name>
    <dbReference type="NCBI Taxonomy" id="2740835"/>
    <lineage>
        <taxon>Eukaryota</taxon>
        <taxon>Metazoa</taxon>
        <taxon>Ecdysozoa</taxon>
        <taxon>Arthropoda</taxon>
        <taxon>Chelicerata</taxon>
        <taxon>Arachnida</taxon>
        <taxon>Araneae</taxon>
        <taxon>Araneomorphae</taxon>
        <taxon>Entelegynae</taxon>
        <taxon>Araneoidea</taxon>
        <taxon>Nephilidae</taxon>
        <taxon>Trichonephila</taxon>
    </lineage>
</organism>
<dbReference type="PANTHER" id="PTHR33327">
    <property type="entry name" value="ENDONUCLEASE"/>
    <property type="match status" value="1"/>
</dbReference>
<accession>A0A8X6JBJ0</accession>
<evidence type="ECO:0000313" key="2">
    <source>
        <dbReference type="EMBL" id="GFR00291.1"/>
    </source>
</evidence>
<dbReference type="AlphaFoldDB" id="A0A8X6JBJ0"/>
<feature type="compositionally biased region" description="Basic residues" evidence="1">
    <location>
        <begin position="100"/>
        <end position="115"/>
    </location>
</feature>
<dbReference type="EMBL" id="BMAO01034980">
    <property type="protein sequence ID" value="GFR00291.1"/>
    <property type="molecule type" value="Genomic_DNA"/>
</dbReference>
<protein>
    <submittedName>
        <fullName evidence="2">Uncharacterized protein</fullName>
    </submittedName>
</protein>
<dbReference type="OrthoDB" id="8066980at2759"/>
<keyword evidence="3" id="KW-1185">Reference proteome</keyword>
<gene>
    <name evidence="2" type="ORF">TNCT_471931</name>
</gene>
<name>A0A8X6JBJ0_TRICU</name>
<dbReference type="Proteomes" id="UP000887116">
    <property type="component" value="Unassembled WGS sequence"/>
</dbReference>
<dbReference type="PANTHER" id="PTHR33327:SF3">
    <property type="entry name" value="RNA-DIRECTED DNA POLYMERASE"/>
    <property type="match status" value="1"/>
</dbReference>
<proteinExistence type="predicted"/>
<sequence length="121" mass="14047">MLPSQLLRKMRSLAGTDVYEKALRTLWLDKMHCHVSEEHLDKTVAMADKIVVMTPRTVDVIAVQKDPVGVDKLLAKIATLEDQVASLNLQRKFRSLSSYRHQRRGRSKSRRRYNPHGRFCF</sequence>
<feature type="region of interest" description="Disordered" evidence="1">
    <location>
        <begin position="98"/>
        <end position="121"/>
    </location>
</feature>